<sequence>MPSPAAIVTGAASGIGQHIALELARNGYDLILWDIDQTGLDETKRLLPPNGHKSLIQVVDVSQSKQVQEAAEKARSQGFAVRAVVAAAGIFRPDSLHSPDHEACRDMMAVNVDGFYHTLQAWTADLVAGGAASAAVIIGSTESNRGGASLNSYCRSKAVVLGISRCAAMELGPLGVRVNTVLPGTIQTPMYAAGDSRPELAEIANALEARTPLRRVGKPEEVAKVVNFLLSSDASYMTGAEVVVDGGLTV</sequence>
<dbReference type="Pfam" id="PF13561">
    <property type="entry name" value="adh_short_C2"/>
    <property type="match status" value="1"/>
</dbReference>
<dbReference type="EMBL" id="VCAU01000069">
    <property type="protein sequence ID" value="KAF9886965.1"/>
    <property type="molecule type" value="Genomic_DNA"/>
</dbReference>
<dbReference type="AlphaFoldDB" id="A0AAD4CI87"/>
<gene>
    <name evidence="4" type="ORF">FE257_010706</name>
</gene>
<name>A0AAD4CI87_ASPNN</name>
<dbReference type="InterPro" id="IPR002347">
    <property type="entry name" value="SDR_fam"/>
</dbReference>
<comment type="caution">
    <text evidence="4">The sequence shown here is derived from an EMBL/GenBank/DDBJ whole genome shotgun (WGS) entry which is preliminary data.</text>
</comment>
<dbReference type="InterPro" id="IPR036291">
    <property type="entry name" value="NAD(P)-bd_dom_sf"/>
</dbReference>
<dbReference type="FunFam" id="3.40.50.720:FF:000084">
    <property type="entry name" value="Short-chain dehydrogenase reductase"/>
    <property type="match status" value="1"/>
</dbReference>
<dbReference type="SUPFAM" id="SSF51735">
    <property type="entry name" value="NAD(P)-binding Rossmann-fold domains"/>
    <property type="match status" value="1"/>
</dbReference>
<reference evidence="4" key="1">
    <citation type="journal article" date="2019" name="Beilstein J. Org. Chem.">
        <title>Nanangenines: drimane sesquiterpenoids as the dominant metabolite cohort of a novel Australian fungus, Aspergillus nanangensis.</title>
        <authorList>
            <person name="Lacey H.J."/>
            <person name="Gilchrist C.L.M."/>
            <person name="Crombie A."/>
            <person name="Kalaitzis J.A."/>
            <person name="Vuong D."/>
            <person name="Rutledge P.J."/>
            <person name="Turner P."/>
            <person name="Pitt J.I."/>
            <person name="Lacey E."/>
            <person name="Chooi Y.H."/>
            <person name="Piggott A.M."/>
        </authorList>
    </citation>
    <scope>NUCLEOTIDE SEQUENCE</scope>
    <source>
        <strain evidence="4">MST-FP2251</strain>
    </source>
</reference>
<comment type="similarity">
    <text evidence="1">Belongs to the short-chain dehydrogenases/reductases (SDR) family.</text>
</comment>
<dbReference type="PRINTS" id="PR00081">
    <property type="entry name" value="GDHRDH"/>
</dbReference>
<dbReference type="Gene3D" id="3.40.50.720">
    <property type="entry name" value="NAD(P)-binding Rossmann-like Domain"/>
    <property type="match status" value="1"/>
</dbReference>
<organism evidence="4 5">
    <name type="scientific">Aspergillus nanangensis</name>
    <dbReference type="NCBI Taxonomy" id="2582783"/>
    <lineage>
        <taxon>Eukaryota</taxon>
        <taxon>Fungi</taxon>
        <taxon>Dikarya</taxon>
        <taxon>Ascomycota</taxon>
        <taxon>Pezizomycotina</taxon>
        <taxon>Eurotiomycetes</taxon>
        <taxon>Eurotiomycetidae</taxon>
        <taxon>Eurotiales</taxon>
        <taxon>Aspergillaceae</taxon>
        <taxon>Aspergillus</taxon>
        <taxon>Aspergillus subgen. Circumdati</taxon>
    </lineage>
</organism>
<dbReference type="PANTHER" id="PTHR42760:SF133">
    <property type="entry name" value="3-OXOACYL-[ACYL-CARRIER-PROTEIN] REDUCTASE"/>
    <property type="match status" value="1"/>
</dbReference>
<reference evidence="4" key="2">
    <citation type="submission" date="2020-02" db="EMBL/GenBank/DDBJ databases">
        <authorList>
            <person name="Gilchrist C.L.M."/>
            <person name="Chooi Y.-H."/>
        </authorList>
    </citation>
    <scope>NUCLEOTIDE SEQUENCE</scope>
    <source>
        <strain evidence="4">MST-FP2251</strain>
    </source>
</reference>
<dbReference type="GO" id="GO:0006633">
    <property type="term" value="P:fatty acid biosynthetic process"/>
    <property type="evidence" value="ECO:0007669"/>
    <property type="project" value="TreeGrafter"/>
</dbReference>
<dbReference type="GO" id="GO:0016616">
    <property type="term" value="F:oxidoreductase activity, acting on the CH-OH group of donors, NAD or NADP as acceptor"/>
    <property type="evidence" value="ECO:0007669"/>
    <property type="project" value="TreeGrafter"/>
</dbReference>
<evidence type="ECO:0000256" key="3">
    <source>
        <dbReference type="ARBA" id="ARBA00023002"/>
    </source>
</evidence>
<evidence type="ECO:0000313" key="4">
    <source>
        <dbReference type="EMBL" id="KAF9886965.1"/>
    </source>
</evidence>
<dbReference type="Proteomes" id="UP001194746">
    <property type="component" value="Unassembled WGS sequence"/>
</dbReference>
<evidence type="ECO:0000256" key="2">
    <source>
        <dbReference type="ARBA" id="ARBA00022857"/>
    </source>
</evidence>
<keyword evidence="3" id="KW-0560">Oxidoreductase</keyword>
<evidence type="ECO:0000256" key="1">
    <source>
        <dbReference type="ARBA" id="ARBA00006484"/>
    </source>
</evidence>
<dbReference type="GO" id="GO:0048038">
    <property type="term" value="F:quinone binding"/>
    <property type="evidence" value="ECO:0007669"/>
    <property type="project" value="TreeGrafter"/>
</dbReference>
<proteinExistence type="inferred from homology"/>
<protein>
    <submittedName>
        <fullName evidence="4">Uncharacterized protein</fullName>
    </submittedName>
</protein>
<accession>A0AAD4CI87</accession>
<keyword evidence="2" id="KW-0521">NADP</keyword>
<keyword evidence="5" id="KW-1185">Reference proteome</keyword>
<dbReference type="CDD" id="cd05233">
    <property type="entry name" value="SDR_c"/>
    <property type="match status" value="1"/>
</dbReference>
<dbReference type="PANTHER" id="PTHR42760">
    <property type="entry name" value="SHORT-CHAIN DEHYDROGENASES/REDUCTASES FAMILY MEMBER"/>
    <property type="match status" value="1"/>
</dbReference>
<evidence type="ECO:0000313" key="5">
    <source>
        <dbReference type="Proteomes" id="UP001194746"/>
    </source>
</evidence>